<sequence length="144" mass="15427">MTCSRDWRVPVKTAVFLALAAVVSGVVAVSTPYWSDVVSEGNTTYSGLLVEYMYYSQLWAVCLALVGWVTSLLALALLAFDVCRPKKSRALVCGSILSAVMVYALGLRSFTTASLRWSFGLDAASGVLMLISGVLALVGYIQES</sequence>
<dbReference type="Proteomes" id="UP001164746">
    <property type="component" value="Chromosome 10"/>
</dbReference>
<evidence type="ECO:0008006" key="4">
    <source>
        <dbReference type="Google" id="ProtNLM"/>
    </source>
</evidence>
<keyword evidence="1" id="KW-0812">Transmembrane</keyword>
<feature type="transmembrane region" description="Helical" evidence="1">
    <location>
        <begin position="52"/>
        <end position="78"/>
    </location>
</feature>
<evidence type="ECO:0000313" key="3">
    <source>
        <dbReference type="Proteomes" id="UP001164746"/>
    </source>
</evidence>
<dbReference type="EMBL" id="CP111021">
    <property type="protein sequence ID" value="WAR16384.1"/>
    <property type="molecule type" value="Genomic_DNA"/>
</dbReference>
<organism evidence="2 3">
    <name type="scientific">Mya arenaria</name>
    <name type="common">Soft-shell clam</name>
    <dbReference type="NCBI Taxonomy" id="6604"/>
    <lineage>
        <taxon>Eukaryota</taxon>
        <taxon>Metazoa</taxon>
        <taxon>Spiralia</taxon>
        <taxon>Lophotrochozoa</taxon>
        <taxon>Mollusca</taxon>
        <taxon>Bivalvia</taxon>
        <taxon>Autobranchia</taxon>
        <taxon>Heteroconchia</taxon>
        <taxon>Euheterodonta</taxon>
        <taxon>Imparidentia</taxon>
        <taxon>Neoheterodontei</taxon>
        <taxon>Myida</taxon>
        <taxon>Myoidea</taxon>
        <taxon>Myidae</taxon>
        <taxon>Mya</taxon>
    </lineage>
</organism>
<protein>
    <recommendedName>
        <fullName evidence="4">Transmembrane protein</fullName>
    </recommendedName>
</protein>
<evidence type="ECO:0000313" key="2">
    <source>
        <dbReference type="EMBL" id="WAR16384.1"/>
    </source>
</evidence>
<keyword evidence="1" id="KW-0472">Membrane</keyword>
<feature type="transmembrane region" description="Helical" evidence="1">
    <location>
        <begin position="123"/>
        <end position="141"/>
    </location>
</feature>
<proteinExistence type="predicted"/>
<reference evidence="2" key="1">
    <citation type="submission" date="2022-11" db="EMBL/GenBank/DDBJ databases">
        <title>Centuries of genome instability and evolution in soft-shell clam transmissible cancer (bioRxiv).</title>
        <authorList>
            <person name="Hart S.F.M."/>
            <person name="Yonemitsu M.A."/>
            <person name="Giersch R.M."/>
            <person name="Beal B.F."/>
            <person name="Arriagada G."/>
            <person name="Davis B.W."/>
            <person name="Ostrander E.A."/>
            <person name="Goff S.P."/>
            <person name="Metzger M.J."/>
        </authorList>
    </citation>
    <scope>NUCLEOTIDE SEQUENCE</scope>
    <source>
        <strain evidence="2">MELC-2E11</strain>
        <tissue evidence="2">Siphon/mantle</tissue>
    </source>
</reference>
<name>A0ABY7F6F4_MYAAR</name>
<keyword evidence="3" id="KW-1185">Reference proteome</keyword>
<evidence type="ECO:0000256" key="1">
    <source>
        <dbReference type="SAM" id="Phobius"/>
    </source>
</evidence>
<feature type="transmembrane region" description="Helical" evidence="1">
    <location>
        <begin position="90"/>
        <end position="111"/>
    </location>
</feature>
<gene>
    <name evidence="2" type="ORF">MAR_030978</name>
</gene>
<keyword evidence="1" id="KW-1133">Transmembrane helix</keyword>
<accession>A0ABY7F6F4</accession>